<keyword evidence="3" id="KW-1185">Reference proteome</keyword>
<dbReference type="Proteomes" id="UP001230188">
    <property type="component" value="Unassembled WGS sequence"/>
</dbReference>
<dbReference type="AlphaFoldDB" id="A0AAD7XML2"/>
<protein>
    <recommendedName>
        <fullName evidence="1">DUF1995 domain-containing protein</fullName>
    </recommendedName>
</protein>
<accession>A0AAD7XML2</accession>
<comment type="caution">
    <text evidence="2">The sequence shown here is derived from an EMBL/GenBank/DDBJ whole genome shotgun (WGS) entry which is preliminary data.</text>
</comment>
<gene>
    <name evidence="2" type="ORF">CTAYLR_005691</name>
</gene>
<dbReference type="InterPro" id="IPR018962">
    <property type="entry name" value="DUF1995"/>
</dbReference>
<dbReference type="InterPro" id="IPR044687">
    <property type="entry name" value="LPA3"/>
</dbReference>
<reference evidence="2" key="1">
    <citation type="submission" date="2023-01" db="EMBL/GenBank/DDBJ databases">
        <title>Metagenome sequencing of chrysophaentin producing Chrysophaeum taylorii.</title>
        <authorList>
            <person name="Davison J."/>
            <person name="Bewley C."/>
        </authorList>
    </citation>
    <scope>NUCLEOTIDE SEQUENCE</scope>
    <source>
        <strain evidence="2">NIES-1699</strain>
    </source>
</reference>
<dbReference type="PANTHER" id="PTHR34051:SF2">
    <property type="entry name" value="PROTEIN LPA3"/>
    <property type="match status" value="1"/>
</dbReference>
<dbReference type="Pfam" id="PF09353">
    <property type="entry name" value="DUF1995"/>
    <property type="match status" value="1"/>
</dbReference>
<evidence type="ECO:0000313" key="2">
    <source>
        <dbReference type="EMBL" id="KAJ8601470.1"/>
    </source>
</evidence>
<organism evidence="2 3">
    <name type="scientific">Chrysophaeum taylorii</name>
    <dbReference type="NCBI Taxonomy" id="2483200"/>
    <lineage>
        <taxon>Eukaryota</taxon>
        <taxon>Sar</taxon>
        <taxon>Stramenopiles</taxon>
        <taxon>Ochrophyta</taxon>
        <taxon>Pelagophyceae</taxon>
        <taxon>Pelagomonadales</taxon>
        <taxon>Pelagomonadaceae</taxon>
        <taxon>Chrysophaeum</taxon>
    </lineage>
</organism>
<feature type="domain" description="DUF1995" evidence="1">
    <location>
        <begin position="12"/>
        <end position="264"/>
    </location>
</feature>
<sequence>MALRAVDEAAPPQTMAQCLQQAQGATMAAIENGTKLVEVEFPPLPADVLEAAETSAYDVSRANTELAIKFASALRMPTAVVYPDAAELERSVEDCGTDQPAPNVTLHALRRPFVEAANLGDALLGLIGRGDSLIKAIDDVEAYVCLTFSAQELPDLEKLCELEEFRKPVILFNLKLDTQRGDLGLPAFPGKDLQWRFLSRVKPAYYLRTRQYSLSLPTPPFILNYQGAIFRCYPGKYQSLLDTGGGAYRCVKAQDQRPALGEFKDTLTSALKFEDSKMQKFARTGYKAITWWEEDKDNNELFSDWRH</sequence>
<dbReference type="EMBL" id="JAQMWT010000428">
    <property type="protein sequence ID" value="KAJ8601470.1"/>
    <property type="molecule type" value="Genomic_DNA"/>
</dbReference>
<dbReference type="PANTHER" id="PTHR34051">
    <property type="entry name" value="PROTEIN LOW PSII ACCUMULATION 3, CHLOROPLASTIC"/>
    <property type="match status" value="1"/>
</dbReference>
<proteinExistence type="predicted"/>
<evidence type="ECO:0000313" key="3">
    <source>
        <dbReference type="Proteomes" id="UP001230188"/>
    </source>
</evidence>
<name>A0AAD7XML2_9STRA</name>
<evidence type="ECO:0000259" key="1">
    <source>
        <dbReference type="Pfam" id="PF09353"/>
    </source>
</evidence>